<feature type="compositionally biased region" description="Basic and acidic residues" evidence="1">
    <location>
        <begin position="196"/>
        <end position="210"/>
    </location>
</feature>
<protein>
    <submittedName>
        <fullName evidence="2">Uncharacterized protein</fullName>
    </submittedName>
</protein>
<proteinExistence type="predicted"/>
<dbReference type="AlphaFoldDB" id="A0A6A6DNN3"/>
<sequence>MHSRTTRANTGHSPRSSRFRLLQSSANMGSSSPTPKKTLISMVANVLLGFIIMGRSVLHDRFNTDHHITDSVFNRETFIGNVKKLRRAIVKYDLIISNFRASNDQEGYLLLIPGNPDEIAQRRKEQEACTAIARYWLDRWEIYHTNYMELSDPDYEAITKLLSLAKLIRRDPRNQMSRSGARIRRSSDSDEDISDAEGKGEEEKGEFYGTSEWKRTDTGYRL</sequence>
<evidence type="ECO:0000313" key="3">
    <source>
        <dbReference type="Proteomes" id="UP000800200"/>
    </source>
</evidence>
<organism evidence="2 3">
    <name type="scientific">Zopfia rhizophila CBS 207.26</name>
    <dbReference type="NCBI Taxonomy" id="1314779"/>
    <lineage>
        <taxon>Eukaryota</taxon>
        <taxon>Fungi</taxon>
        <taxon>Dikarya</taxon>
        <taxon>Ascomycota</taxon>
        <taxon>Pezizomycotina</taxon>
        <taxon>Dothideomycetes</taxon>
        <taxon>Dothideomycetes incertae sedis</taxon>
        <taxon>Zopfiaceae</taxon>
        <taxon>Zopfia</taxon>
    </lineage>
</organism>
<dbReference type="Proteomes" id="UP000800200">
    <property type="component" value="Unassembled WGS sequence"/>
</dbReference>
<name>A0A6A6DNN3_9PEZI</name>
<evidence type="ECO:0000313" key="2">
    <source>
        <dbReference type="EMBL" id="KAF2179859.1"/>
    </source>
</evidence>
<reference evidence="2" key="1">
    <citation type="journal article" date="2020" name="Stud. Mycol.">
        <title>101 Dothideomycetes genomes: a test case for predicting lifestyles and emergence of pathogens.</title>
        <authorList>
            <person name="Haridas S."/>
            <person name="Albert R."/>
            <person name="Binder M."/>
            <person name="Bloem J."/>
            <person name="Labutti K."/>
            <person name="Salamov A."/>
            <person name="Andreopoulos B."/>
            <person name="Baker S."/>
            <person name="Barry K."/>
            <person name="Bills G."/>
            <person name="Bluhm B."/>
            <person name="Cannon C."/>
            <person name="Castanera R."/>
            <person name="Culley D."/>
            <person name="Daum C."/>
            <person name="Ezra D."/>
            <person name="Gonzalez J."/>
            <person name="Henrissat B."/>
            <person name="Kuo A."/>
            <person name="Liang C."/>
            <person name="Lipzen A."/>
            <person name="Lutzoni F."/>
            <person name="Magnuson J."/>
            <person name="Mondo S."/>
            <person name="Nolan M."/>
            <person name="Ohm R."/>
            <person name="Pangilinan J."/>
            <person name="Park H.-J."/>
            <person name="Ramirez L."/>
            <person name="Alfaro M."/>
            <person name="Sun H."/>
            <person name="Tritt A."/>
            <person name="Yoshinaga Y."/>
            <person name="Zwiers L.-H."/>
            <person name="Turgeon B."/>
            <person name="Goodwin S."/>
            <person name="Spatafora J."/>
            <person name="Crous P."/>
            <person name="Grigoriev I."/>
        </authorList>
    </citation>
    <scope>NUCLEOTIDE SEQUENCE</scope>
    <source>
        <strain evidence="2">CBS 207.26</strain>
    </source>
</reference>
<keyword evidence="3" id="KW-1185">Reference proteome</keyword>
<dbReference type="EMBL" id="ML994662">
    <property type="protein sequence ID" value="KAF2179859.1"/>
    <property type="molecule type" value="Genomic_DNA"/>
</dbReference>
<evidence type="ECO:0000256" key="1">
    <source>
        <dbReference type="SAM" id="MobiDB-lite"/>
    </source>
</evidence>
<accession>A0A6A6DNN3</accession>
<gene>
    <name evidence="2" type="ORF">K469DRAFT_797791</name>
</gene>
<feature type="region of interest" description="Disordered" evidence="1">
    <location>
        <begin position="173"/>
        <end position="210"/>
    </location>
</feature>